<evidence type="ECO:0000313" key="1">
    <source>
        <dbReference type="EMBL" id="CAG6489292.1"/>
    </source>
</evidence>
<protein>
    <submittedName>
        <fullName evidence="1">(northern house mosquito) hypothetical protein</fullName>
    </submittedName>
</protein>
<dbReference type="EMBL" id="HBUE01112134">
    <property type="protein sequence ID" value="CAG6489292.1"/>
    <property type="molecule type" value="Transcribed_RNA"/>
</dbReference>
<reference evidence="1" key="1">
    <citation type="submission" date="2021-05" db="EMBL/GenBank/DDBJ databases">
        <authorList>
            <person name="Alioto T."/>
            <person name="Alioto T."/>
            <person name="Gomez Garrido J."/>
        </authorList>
    </citation>
    <scope>NUCLEOTIDE SEQUENCE</scope>
</reference>
<name>A0A8D8CDW2_CULPI</name>
<accession>A0A8D8CDW2</accession>
<dbReference type="AlphaFoldDB" id="A0A8D8CDW2"/>
<sequence>MAATTQLISYGNSDLIKCPSPNESARLTCGRYLLITFCAILAGQQTASCVHTRKRLSEVKEKKVLTFRLSLNVRKNRSWWFLATYNLLAAAASQKCVIRQQG</sequence>
<proteinExistence type="predicted"/>
<organism evidence="1">
    <name type="scientific">Culex pipiens</name>
    <name type="common">House mosquito</name>
    <dbReference type="NCBI Taxonomy" id="7175"/>
    <lineage>
        <taxon>Eukaryota</taxon>
        <taxon>Metazoa</taxon>
        <taxon>Ecdysozoa</taxon>
        <taxon>Arthropoda</taxon>
        <taxon>Hexapoda</taxon>
        <taxon>Insecta</taxon>
        <taxon>Pterygota</taxon>
        <taxon>Neoptera</taxon>
        <taxon>Endopterygota</taxon>
        <taxon>Diptera</taxon>
        <taxon>Nematocera</taxon>
        <taxon>Culicoidea</taxon>
        <taxon>Culicidae</taxon>
        <taxon>Culicinae</taxon>
        <taxon>Culicini</taxon>
        <taxon>Culex</taxon>
        <taxon>Culex</taxon>
    </lineage>
</organism>